<evidence type="ECO:0000256" key="2">
    <source>
        <dbReference type="SAM" id="SignalP"/>
    </source>
</evidence>
<feature type="transmembrane region" description="Helical" evidence="1">
    <location>
        <begin position="53"/>
        <end position="78"/>
    </location>
</feature>
<keyword evidence="1" id="KW-0812">Transmembrane</keyword>
<comment type="caution">
    <text evidence="3">The sequence shown here is derived from an EMBL/GenBank/DDBJ whole genome shotgun (WGS) entry which is preliminary data.</text>
</comment>
<accession>A0A8S4HKH4</accession>
<feature type="chain" id="PRO_5035756958" evidence="2">
    <location>
        <begin position="21"/>
        <end position="173"/>
    </location>
</feature>
<name>A0A8S4HKH4_PLAVI</name>
<gene>
    <name evidence="3" type="ORF">PVW1_060008400</name>
</gene>
<dbReference type="AlphaFoldDB" id="A0A8S4HKH4"/>
<evidence type="ECO:0000256" key="1">
    <source>
        <dbReference type="SAM" id="Phobius"/>
    </source>
</evidence>
<keyword evidence="1" id="KW-0472">Membrane</keyword>
<dbReference type="EMBL" id="CAJZCX010000012">
    <property type="protein sequence ID" value="CAG9481234.1"/>
    <property type="molecule type" value="Genomic_DNA"/>
</dbReference>
<dbReference type="Proteomes" id="UP000779233">
    <property type="component" value="Unassembled WGS sequence"/>
</dbReference>
<keyword evidence="1" id="KW-1133">Transmembrane helix</keyword>
<evidence type="ECO:0000313" key="3">
    <source>
        <dbReference type="EMBL" id="CAG9481234.1"/>
    </source>
</evidence>
<proteinExistence type="predicted"/>
<dbReference type="Pfam" id="PF09716">
    <property type="entry name" value="ETRAMP"/>
    <property type="match status" value="1"/>
</dbReference>
<evidence type="ECO:0000313" key="4">
    <source>
        <dbReference type="Proteomes" id="UP000779233"/>
    </source>
</evidence>
<sequence length="173" mass="19072">MKIAKLLALFAILPIVCLLGQEEVKAVSPSDKLKKDDLDVDDRIRRLLQKRKLIMLSVIAATVLAAGGILGGVGYGIVKHRKKARMEMDEPFTDLGEPIQIKKETNPFKMTSETLKPEVIVTTQRATGQMSRPSVIGEDVDGDTEELMERLIDEIGQDAGEEIVDEVGEELTD</sequence>
<keyword evidence="2" id="KW-0732">Signal</keyword>
<organism evidence="3 4">
    <name type="scientific">Plasmodium vivax</name>
    <name type="common">malaria parasite P. vivax</name>
    <dbReference type="NCBI Taxonomy" id="5855"/>
    <lineage>
        <taxon>Eukaryota</taxon>
        <taxon>Sar</taxon>
        <taxon>Alveolata</taxon>
        <taxon>Apicomplexa</taxon>
        <taxon>Aconoidasida</taxon>
        <taxon>Haemosporida</taxon>
        <taxon>Plasmodiidae</taxon>
        <taxon>Plasmodium</taxon>
        <taxon>Plasmodium (Plasmodium)</taxon>
    </lineage>
</organism>
<protein>
    <submittedName>
        <fullName evidence="3">(malaria parasite P. vivax) hypothetical protein</fullName>
    </submittedName>
</protein>
<dbReference type="VEuPathDB" id="PlasmoDB:PVPAM_060012700"/>
<feature type="signal peptide" evidence="2">
    <location>
        <begin position="1"/>
        <end position="20"/>
    </location>
</feature>
<reference evidence="3" key="1">
    <citation type="submission" date="2021-09" db="EMBL/GenBank/DDBJ databases">
        <authorList>
            <consortium name="Pathogen Informatics"/>
        </authorList>
    </citation>
    <scope>NUCLEOTIDE SEQUENCE</scope>
    <source>
        <strain evidence="3">PvW1</strain>
    </source>
</reference>